<evidence type="ECO:0000256" key="11">
    <source>
        <dbReference type="SAM" id="Phobius"/>
    </source>
</evidence>
<dbReference type="CDD" id="cd15841">
    <property type="entry name" value="SNARE_Qc"/>
    <property type="match status" value="1"/>
</dbReference>
<keyword evidence="4 11" id="KW-0812">Transmembrane</keyword>
<dbReference type="GO" id="GO:0012505">
    <property type="term" value="C:endomembrane system"/>
    <property type="evidence" value="ECO:0007669"/>
    <property type="project" value="TreeGrafter"/>
</dbReference>
<dbReference type="AlphaFoldDB" id="A0A8X7YJF4"/>
<feature type="transmembrane region" description="Helical" evidence="11">
    <location>
        <begin position="301"/>
        <end position="318"/>
    </location>
</feature>
<sequence length="388" mass="44013">MTVIDLVTRVDSICKKFDKYDVDKQKNLNAAGDDAFARLYAVVEADLDAVLQKSEAAKIEKSRATAVAMNAEIRRTKARLLEEIPKLQRLAFKQVKGLSKEEREVRSDLVAALKDRIEAVADGNISAAKQGGDSAPSASHGGIKFDSTYDGRFDDEYFQQTEESDQFRQEYEMRRVKQASVLCFFFVLTCIVIGKGHDFKCNKDQGLDVIAEGLDTLKNMAHDMNEEVDRQVPLMDEIDDKVDRAASDLKTTNVRLKDTINKMRSSRNFCIDIILLVIILGIAAYLYKFCLVYMLRASKHWYVSALFAMHFVSRTVWAKRVEVKRAFKQPLPQLLISWHIQLSAATGSSLHASLHYIMLTGRVFTSVAINFSINCNFQQLETETLRHF</sequence>
<gene>
    <name evidence="13" type="ORF">POTOM_046590</name>
</gene>
<dbReference type="Proteomes" id="UP000886885">
    <property type="component" value="Chromosome 14A"/>
</dbReference>
<dbReference type="GO" id="GO:0000149">
    <property type="term" value="F:SNARE binding"/>
    <property type="evidence" value="ECO:0007669"/>
    <property type="project" value="TreeGrafter"/>
</dbReference>
<evidence type="ECO:0000313" key="13">
    <source>
        <dbReference type="EMBL" id="KAG6749538.1"/>
    </source>
</evidence>
<dbReference type="InterPro" id="IPR006012">
    <property type="entry name" value="Syntaxin/epimorphin_CS"/>
</dbReference>
<dbReference type="Pfam" id="PF05739">
    <property type="entry name" value="SNARE"/>
    <property type="match status" value="1"/>
</dbReference>
<feature type="transmembrane region" description="Helical" evidence="11">
    <location>
        <begin position="269"/>
        <end position="295"/>
    </location>
</feature>
<keyword evidence="14" id="KW-1185">Reference proteome</keyword>
<dbReference type="GO" id="GO:0048278">
    <property type="term" value="P:vesicle docking"/>
    <property type="evidence" value="ECO:0007669"/>
    <property type="project" value="TreeGrafter"/>
</dbReference>
<evidence type="ECO:0000256" key="3">
    <source>
        <dbReference type="ARBA" id="ARBA00022448"/>
    </source>
</evidence>
<comment type="subcellular location">
    <subcellularLocation>
        <location evidence="1">Membrane</location>
        <topology evidence="1">Single-pass membrane protein</topology>
    </subcellularLocation>
</comment>
<evidence type="ECO:0000313" key="14">
    <source>
        <dbReference type="Proteomes" id="UP000886885"/>
    </source>
</evidence>
<dbReference type="InterPro" id="IPR000727">
    <property type="entry name" value="T_SNARE_dom"/>
</dbReference>
<keyword evidence="3" id="KW-0813">Transport</keyword>
<dbReference type="FunFam" id="1.20.5.110:FF:000037">
    <property type="entry name" value="Putative syntaxin-71-like"/>
    <property type="match status" value="1"/>
</dbReference>
<keyword evidence="7" id="KW-0175">Coiled coil</keyword>
<dbReference type="GO" id="GO:0005484">
    <property type="term" value="F:SNAP receptor activity"/>
    <property type="evidence" value="ECO:0007669"/>
    <property type="project" value="InterPro"/>
</dbReference>
<evidence type="ECO:0000259" key="12">
    <source>
        <dbReference type="PROSITE" id="PS50192"/>
    </source>
</evidence>
<proteinExistence type="inferred from homology"/>
<organism evidence="13 14">
    <name type="scientific">Populus tomentosa</name>
    <name type="common">Chinese white poplar</name>
    <dbReference type="NCBI Taxonomy" id="118781"/>
    <lineage>
        <taxon>Eukaryota</taxon>
        <taxon>Viridiplantae</taxon>
        <taxon>Streptophyta</taxon>
        <taxon>Embryophyta</taxon>
        <taxon>Tracheophyta</taxon>
        <taxon>Spermatophyta</taxon>
        <taxon>Magnoliopsida</taxon>
        <taxon>eudicotyledons</taxon>
        <taxon>Gunneridae</taxon>
        <taxon>Pentapetalae</taxon>
        <taxon>rosids</taxon>
        <taxon>fabids</taxon>
        <taxon>Malpighiales</taxon>
        <taxon>Salicaceae</taxon>
        <taxon>Saliceae</taxon>
        <taxon>Populus</taxon>
    </lineage>
</organism>
<comment type="caution">
    <text evidence="13">The sequence shown here is derived from an EMBL/GenBank/DDBJ whole genome shotgun (WGS) entry which is preliminary data.</text>
</comment>
<feature type="domain" description="T-SNARE coiled-coil homology" evidence="12">
    <location>
        <begin position="197"/>
        <end position="259"/>
    </location>
</feature>
<name>A0A8X7YJF4_POPTO</name>
<dbReference type="PANTHER" id="PTHR19957:SF264">
    <property type="entry name" value="SYNTAXIN-73"/>
    <property type="match status" value="1"/>
</dbReference>
<keyword evidence="8 11" id="KW-0472">Membrane</keyword>
<protein>
    <recommendedName>
        <fullName evidence="12">t-SNARE coiled-coil homology domain-containing protein</fullName>
    </recommendedName>
</protein>
<dbReference type="InterPro" id="IPR045242">
    <property type="entry name" value="Syntaxin"/>
</dbReference>
<evidence type="ECO:0000256" key="10">
    <source>
        <dbReference type="ARBA" id="ARBA00061857"/>
    </source>
</evidence>
<reference evidence="13" key="1">
    <citation type="journal article" date="2020" name="bioRxiv">
        <title>Hybrid origin of Populus tomentosa Carr. identified through genome sequencing and phylogenomic analysis.</title>
        <authorList>
            <person name="An X."/>
            <person name="Gao K."/>
            <person name="Chen Z."/>
            <person name="Li J."/>
            <person name="Yang X."/>
            <person name="Yang X."/>
            <person name="Zhou J."/>
            <person name="Guo T."/>
            <person name="Zhao T."/>
            <person name="Huang S."/>
            <person name="Miao D."/>
            <person name="Khan W.U."/>
            <person name="Rao P."/>
            <person name="Ye M."/>
            <person name="Lei B."/>
            <person name="Liao W."/>
            <person name="Wang J."/>
            <person name="Ji L."/>
            <person name="Li Y."/>
            <person name="Guo B."/>
            <person name="Mustafa N.S."/>
            <person name="Li S."/>
            <person name="Yun Q."/>
            <person name="Keller S.R."/>
            <person name="Mao J."/>
            <person name="Zhang R."/>
            <person name="Strauss S.H."/>
        </authorList>
    </citation>
    <scope>NUCLEOTIDE SEQUENCE</scope>
    <source>
        <strain evidence="13">GM15</strain>
        <tissue evidence="13">Leaf</tissue>
    </source>
</reference>
<evidence type="ECO:0000256" key="1">
    <source>
        <dbReference type="ARBA" id="ARBA00004167"/>
    </source>
</evidence>
<comment type="similarity">
    <text evidence="2">Belongs to the syntaxin family.</text>
</comment>
<accession>A0A8X7YJF4</accession>
<comment type="function">
    <text evidence="9">Vesicle trafficking protein that functions in the secretory pathway.</text>
</comment>
<evidence type="ECO:0000256" key="6">
    <source>
        <dbReference type="ARBA" id="ARBA00022989"/>
    </source>
</evidence>
<comment type="subunit">
    <text evidence="10">Part of the t-SNARE complex.</text>
</comment>
<keyword evidence="5" id="KW-0653">Protein transport</keyword>
<evidence type="ECO:0000256" key="9">
    <source>
        <dbReference type="ARBA" id="ARBA00054128"/>
    </source>
</evidence>
<dbReference type="GO" id="GO:0031201">
    <property type="term" value="C:SNARE complex"/>
    <property type="evidence" value="ECO:0007669"/>
    <property type="project" value="TreeGrafter"/>
</dbReference>
<dbReference type="GO" id="GO:0006886">
    <property type="term" value="P:intracellular protein transport"/>
    <property type="evidence" value="ECO:0007669"/>
    <property type="project" value="InterPro"/>
</dbReference>
<evidence type="ECO:0000256" key="4">
    <source>
        <dbReference type="ARBA" id="ARBA00022692"/>
    </source>
</evidence>
<dbReference type="GO" id="GO:0006906">
    <property type="term" value="P:vesicle fusion"/>
    <property type="evidence" value="ECO:0007669"/>
    <property type="project" value="TreeGrafter"/>
</dbReference>
<evidence type="ECO:0000256" key="2">
    <source>
        <dbReference type="ARBA" id="ARBA00009063"/>
    </source>
</evidence>
<keyword evidence="6 11" id="KW-1133">Transmembrane helix</keyword>
<evidence type="ECO:0000256" key="5">
    <source>
        <dbReference type="ARBA" id="ARBA00022927"/>
    </source>
</evidence>
<dbReference type="OrthoDB" id="29755at2759"/>
<evidence type="ECO:0000256" key="7">
    <source>
        <dbReference type="ARBA" id="ARBA00023054"/>
    </source>
</evidence>
<dbReference type="PANTHER" id="PTHR19957">
    <property type="entry name" value="SYNTAXIN"/>
    <property type="match status" value="1"/>
</dbReference>
<dbReference type="PROSITE" id="PS00914">
    <property type="entry name" value="SYNTAXIN"/>
    <property type="match status" value="1"/>
</dbReference>
<dbReference type="PROSITE" id="PS50192">
    <property type="entry name" value="T_SNARE"/>
    <property type="match status" value="1"/>
</dbReference>
<evidence type="ECO:0000256" key="8">
    <source>
        <dbReference type="ARBA" id="ARBA00023136"/>
    </source>
</evidence>
<dbReference type="EMBL" id="JAAWWB010000027">
    <property type="protein sequence ID" value="KAG6749538.1"/>
    <property type="molecule type" value="Genomic_DNA"/>
</dbReference>